<evidence type="ECO:0000313" key="7">
    <source>
        <dbReference type="EMBL" id="CAK0805905.1"/>
    </source>
</evidence>
<keyword evidence="8" id="KW-1185">Reference proteome</keyword>
<keyword evidence="5 6" id="KW-0472">Membrane</keyword>
<evidence type="ECO:0000256" key="1">
    <source>
        <dbReference type="ARBA" id="ARBA00004141"/>
    </source>
</evidence>
<evidence type="ECO:0000256" key="5">
    <source>
        <dbReference type="ARBA" id="ARBA00023136"/>
    </source>
</evidence>
<evidence type="ECO:0000256" key="4">
    <source>
        <dbReference type="ARBA" id="ARBA00022989"/>
    </source>
</evidence>
<sequence>MTDIVGALHGFDLGGQMDAQVFAKSLCMVGVAELFDKTWFMGLILAIRYSPVPVFVGSFVALFVHTILAAAFGYAFARLLQPHVLDFLAAGLFLVFAMMYSRDAYQADADSDVIASGTEEAAEDMGEEGNAGEIAPTYGAAKGQLKAAQSSQGQTGVILKAFVAVFIAEWGDRTQIAMIGQHASQPLIPVFMGSCLAFFLLTLSAVGAAALLNGQKISERVVFSVSAVCFYAFAACALRDAFIAMHQHVTM</sequence>
<organism evidence="7 8">
    <name type="scientific">Prorocentrum cordatum</name>
    <dbReference type="NCBI Taxonomy" id="2364126"/>
    <lineage>
        <taxon>Eukaryota</taxon>
        <taxon>Sar</taxon>
        <taxon>Alveolata</taxon>
        <taxon>Dinophyceae</taxon>
        <taxon>Prorocentrales</taxon>
        <taxon>Prorocentraceae</taxon>
        <taxon>Prorocentrum</taxon>
    </lineage>
</organism>
<proteinExistence type="inferred from homology"/>
<gene>
    <name evidence="7" type="ORF">PCOR1329_LOCUS12312</name>
</gene>
<keyword evidence="4 6" id="KW-1133">Transmembrane helix</keyword>
<dbReference type="Proteomes" id="UP001189429">
    <property type="component" value="Unassembled WGS sequence"/>
</dbReference>
<dbReference type="Pfam" id="PF01169">
    <property type="entry name" value="GDT1"/>
    <property type="match status" value="2"/>
</dbReference>
<comment type="subcellular location">
    <subcellularLocation>
        <location evidence="1 6">Membrane</location>
        <topology evidence="1 6">Multi-pass membrane protein</topology>
    </subcellularLocation>
</comment>
<dbReference type="InterPro" id="IPR001727">
    <property type="entry name" value="GDT1-like"/>
</dbReference>
<keyword evidence="3 6" id="KW-0812">Transmembrane</keyword>
<protein>
    <recommendedName>
        <fullName evidence="6">GDT1 family protein</fullName>
    </recommendedName>
</protein>
<evidence type="ECO:0000256" key="3">
    <source>
        <dbReference type="ARBA" id="ARBA00022692"/>
    </source>
</evidence>
<feature type="transmembrane region" description="Helical" evidence="6">
    <location>
        <begin position="187"/>
        <end position="212"/>
    </location>
</feature>
<name>A0ABN9QLW5_9DINO</name>
<dbReference type="EMBL" id="CAUYUJ010003585">
    <property type="protein sequence ID" value="CAK0805905.1"/>
    <property type="molecule type" value="Genomic_DNA"/>
</dbReference>
<comment type="caution">
    <text evidence="6">Lacks conserved residue(s) required for the propagation of feature annotation.</text>
</comment>
<comment type="caution">
    <text evidence="7">The sequence shown here is derived from an EMBL/GenBank/DDBJ whole genome shotgun (WGS) entry which is preliminary data.</text>
</comment>
<feature type="transmembrane region" description="Helical" evidence="6">
    <location>
        <begin position="54"/>
        <end position="77"/>
    </location>
</feature>
<evidence type="ECO:0000256" key="6">
    <source>
        <dbReference type="RuleBase" id="RU365102"/>
    </source>
</evidence>
<comment type="similarity">
    <text evidence="2 6">Belongs to the GDT1 family.</text>
</comment>
<evidence type="ECO:0000313" key="8">
    <source>
        <dbReference type="Proteomes" id="UP001189429"/>
    </source>
</evidence>
<evidence type="ECO:0000256" key="2">
    <source>
        <dbReference type="ARBA" id="ARBA00009190"/>
    </source>
</evidence>
<accession>A0ABN9QLW5</accession>
<feature type="transmembrane region" description="Helical" evidence="6">
    <location>
        <begin position="84"/>
        <end position="101"/>
    </location>
</feature>
<dbReference type="PANTHER" id="PTHR12608:SF1">
    <property type="entry name" value="TRANSMEMBRANE PROTEIN 165"/>
    <property type="match status" value="1"/>
</dbReference>
<dbReference type="PANTHER" id="PTHR12608">
    <property type="entry name" value="TRANSMEMBRANE PROTEIN HTP-1 RELATED"/>
    <property type="match status" value="1"/>
</dbReference>
<reference evidence="7" key="1">
    <citation type="submission" date="2023-10" db="EMBL/GenBank/DDBJ databases">
        <authorList>
            <person name="Chen Y."/>
            <person name="Shah S."/>
            <person name="Dougan E. K."/>
            <person name="Thang M."/>
            <person name="Chan C."/>
        </authorList>
    </citation>
    <scope>NUCLEOTIDE SEQUENCE [LARGE SCALE GENOMIC DNA]</scope>
</reference>
<feature type="transmembrane region" description="Helical" evidence="6">
    <location>
        <begin position="221"/>
        <end position="245"/>
    </location>
</feature>